<feature type="transmembrane region" description="Helical" evidence="1">
    <location>
        <begin position="90"/>
        <end position="111"/>
    </location>
</feature>
<keyword evidence="1" id="KW-0472">Membrane</keyword>
<accession>A0ABW3XIX6</accession>
<keyword evidence="3" id="KW-1185">Reference proteome</keyword>
<sequence>MADEPSLGELGRLIQLLRGDVREDMALINARLDKLVSADVYAAEKAAMTKDISDLGKDLEQLASKQNRDVEAIQNQRSQDANRVTQTRRYMVASVIVPILGLVIPVILFMVGGKS</sequence>
<protein>
    <submittedName>
        <fullName evidence="2">Uncharacterized protein</fullName>
    </submittedName>
</protein>
<name>A0ABW3XIX6_9ACTN</name>
<gene>
    <name evidence="2" type="ORF">ACFQ5X_24790</name>
</gene>
<keyword evidence="1" id="KW-0812">Transmembrane</keyword>
<comment type="caution">
    <text evidence="2">The sequence shown here is derived from an EMBL/GenBank/DDBJ whole genome shotgun (WGS) entry which is preliminary data.</text>
</comment>
<dbReference type="RefSeq" id="WP_381328734.1">
    <property type="nucleotide sequence ID" value="NZ_JBHTMM010000033.1"/>
</dbReference>
<evidence type="ECO:0000313" key="3">
    <source>
        <dbReference type="Proteomes" id="UP001597058"/>
    </source>
</evidence>
<reference evidence="3" key="1">
    <citation type="journal article" date="2019" name="Int. J. Syst. Evol. Microbiol.">
        <title>The Global Catalogue of Microorganisms (GCM) 10K type strain sequencing project: providing services to taxonomists for standard genome sequencing and annotation.</title>
        <authorList>
            <consortium name="The Broad Institute Genomics Platform"/>
            <consortium name="The Broad Institute Genome Sequencing Center for Infectious Disease"/>
            <person name="Wu L."/>
            <person name="Ma J."/>
        </authorList>
    </citation>
    <scope>NUCLEOTIDE SEQUENCE [LARGE SCALE GENOMIC DNA]</scope>
    <source>
        <strain evidence="3">CGMCC 4.7020</strain>
    </source>
</reference>
<dbReference type="EMBL" id="JBHTMM010000033">
    <property type="protein sequence ID" value="MFD1309061.1"/>
    <property type="molecule type" value="Genomic_DNA"/>
</dbReference>
<organism evidence="2 3">
    <name type="scientific">Streptomyces kaempferi</name>
    <dbReference type="NCBI Taxonomy" id="333725"/>
    <lineage>
        <taxon>Bacteria</taxon>
        <taxon>Bacillati</taxon>
        <taxon>Actinomycetota</taxon>
        <taxon>Actinomycetes</taxon>
        <taxon>Kitasatosporales</taxon>
        <taxon>Streptomycetaceae</taxon>
        <taxon>Streptomyces</taxon>
    </lineage>
</organism>
<proteinExistence type="predicted"/>
<evidence type="ECO:0000256" key="1">
    <source>
        <dbReference type="SAM" id="Phobius"/>
    </source>
</evidence>
<evidence type="ECO:0000313" key="2">
    <source>
        <dbReference type="EMBL" id="MFD1309061.1"/>
    </source>
</evidence>
<dbReference type="Proteomes" id="UP001597058">
    <property type="component" value="Unassembled WGS sequence"/>
</dbReference>
<keyword evidence="1" id="KW-1133">Transmembrane helix</keyword>